<protein>
    <submittedName>
        <fullName evidence="1">Uncharacterized protein</fullName>
    </submittedName>
</protein>
<keyword evidence="2" id="KW-1185">Reference proteome</keyword>
<sequence length="270" mass="31375">MVMIVVLIMMIGDDDVIGLVLSFVSYTLTNSENHRTESDYEKSLVLKLFAFTFSFTCTLFLYIAFFKNKSIKRAILHKTFIIATRAGTARVDRDVEGKISLMLEFYTNQFYNHPSNPTRYKYWGILMAQCTIFGCSDELALSIFVTIITKDCVFKVISLLYGLLFMRTDYNQGRSANITVPCWEREYRLTPVKKDFVDDKLKSLDLDKSTSTASNGLGKLQFQNDTVWCVSWIYMWLPFDTIFYHMWKRIRYQDNCQASIERMQAPSGAK</sequence>
<organism evidence="1 2">
    <name type="scientific">Choristoneura fumiferana</name>
    <name type="common">Spruce budworm moth</name>
    <name type="synonym">Archips fumiferana</name>
    <dbReference type="NCBI Taxonomy" id="7141"/>
    <lineage>
        <taxon>Eukaryota</taxon>
        <taxon>Metazoa</taxon>
        <taxon>Ecdysozoa</taxon>
        <taxon>Arthropoda</taxon>
        <taxon>Hexapoda</taxon>
        <taxon>Insecta</taxon>
        <taxon>Pterygota</taxon>
        <taxon>Neoptera</taxon>
        <taxon>Endopterygota</taxon>
        <taxon>Lepidoptera</taxon>
        <taxon>Glossata</taxon>
        <taxon>Ditrysia</taxon>
        <taxon>Tortricoidea</taxon>
        <taxon>Tortricidae</taxon>
        <taxon>Tortricinae</taxon>
        <taxon>Choristoneura</taxon>
    </lineage>
</organism>
<evidence type="ECO:0000313" key="2">
    <source>
        <dbReference type="Proteomes" id="UP001064048"/>
    </source>
</evidence>
<gene>
    <name evidence="1" type="ORF">MSG28_004044</name>
</gene>
<proteinExistence type="predicted"/>
<comment type="caution">
    <text evidence="1">The sequence shown here is derived from an EMBL/GenBank/DDBJ whole genome shotgun (WGS) entry which is preliminary data.</text>
</comment>
<dbReference type="EMBL" id="CM046106">
    <property type="protein sequence ID" value="KAI8435827.1"/>
    <property type="molecule type" value="Genomic_DNA"/>
</dbReference>
<reference evidence="1 2" key="1">
    <citation type="journal article" date="2022" name="Genome Biol. Evol.">
        <title>The Spruce Budworm Genome: Reconstructing the Evolutionary History of Antifreeze Proteins.</title>
        <authorList>
            <person name="Beliveau C."/>
            <person name="Gagne P."/>
            <person name="Picq S."/>
            <person name="Vernygora O."/>
            <person name="Keeling C.I."/>
            <person name="Pinkney K."/>
            <person name="Doucet D."/>
            <person name="Wen F."/>
            <person name="Johnston J.S."/>
            <person name="Maaroufi H."/>
            <person name="Boyle B."/>
            <person name="Laroche J."/>
            <person name="Dewar K."/>
            <person name="Juretic N."/>
            <person name="Blackburn G."/>
            <person name="Nisole A."/>
            <person name="Brunet B."/>
            <person name="Brandao M."/>
            <person name="Lumley L."/>
            <person name="Duan J."/>
            <person name="Quan G."/>
            <person name="Lucarotti C.J."/>
            <person name="Roe A.D."/>
            <person name="Sperling F.A.H."/>
            <person name="Levesque R.C."/>
            <person name="Cusson M."/>
        </authorList>
    </citation>
    <scope>NUCLEOTIDE SEQUENCE [LARGE SCALE GENOMIC DNA]</scope>
    <source>
        <strain evidence="1">Glfc:IPQL:Cfum</strain>
    </source>
</reference>
<accession>A0ACC0KI73</accession>
<name>A0ACC0KI73_CHOFU</name>
<evidence type="ECO:0000313" key="1">
    <source>
        <dbReference type="EMBL" id="KAI8435827.1"/>
    </source>
</evidence>
<dbReference type="Proteomes" id="UP001064048">
    <property type="component" value="Chromosome 6"/>
</dbReference>